<dbReference type="InterPro" id="IPR042163">
    <property type="entry name" value="PHF12"/>
</dbReference>
<dbReference type="GO" id="GO:0003714">
    <property type="term" value="F:transcription corepressor activity"/>
    <property type="evidence" value="ECO:0007669"/>
    <property type="project" value="InterPro"/>
</dbReference>
<evidence type="ECO:0000259" key="1">
    <source>
        <dbReference type="Pfam" id="PF23209"/>
    </source>
</evidence>
<proteinExistence type="predicted"/>
<evidence type="ECO:0000313" key="3">
    <source>
        <dbReference type="Proteomes" id="UP000235145"/>
    </source>
</evidence>
<reference evidence="2 3" key="1">
    <citation type="journal article" date="2017" name="Nat. Commun.">
        <title>Genome assembly with in vitro proximity ligation data and whole-genome triplication in lettuce.</title>
        <authorList>
            <person name="Reyes-Chin-Wo S."/>
            <person name="Wang Z."/>
            <person name="Yang X."/>
            <person name="Kozik A."/>
            <person name="Arikit S."/>
            <person name="Song C."/>
            <person name="Xia L."/>
            <person name="Froenicke L."/>
            <person name="Lavelle D.O."/>
            <person name="Truco M.J."/>
            <person name="Xia R."/>
            <person name="Zhu S."/>
            <person name="Xu C."/>
            <person name="Xu H."/>
            <person name="Xu X."/>
            <person name="Cox K."/>
            <person name="Korf I."/>
            <person name="Meyers B.C."/>
            <person name="Michelmore R.W."/>
        </authorList>
    </citation>
    <scope>NUCLEOTIDE SEQUENCE [LARGE SCALE GENOMIC DNA]</scope>
    <source>
        <strain evidence="3">cv. Salinas</strain>
        <tissue evidence="2">Seedlings</tissue>
    </source>
</reference>
<keyword evidence="3" id="KW-1185">Reference proteome</keyword>
<dbReference type="Proteomes" id="UP000235145">
    <property type="component" value="Unassembled WGS sequence"/>
</dbReference>
<name>A0A9R1VQ33_LACSA</name>
<dbReference type="EMBL" id="NBSK02000004">
    <property type="protein sequence ID" value="KAJ0210013.1"/>
    <property type="molecule type" value="Genomic_DNA"/>
</dbReference>
<protein>
    <recommendedName>
        <fullName evidence="1">Increased DNA methylation 1 C-terminal domain-containing protein</fullName>
    </recommendedName>
</protein>
<organism evidence="2 3">
    <name type="scientific">Lactuca sativa</name>
    <name type="common">Garden lettuce</name>
    <dbReference type="NCBI Taxonomy" id="4236"/>
    <lineage>
        <taxon>Eukaryota</taxon>
        <taxon>Viridiplantae</taxon>
        <taxon>Streptophyta</taxon>
        <taxon>Embryophyta</taxon>
        <taxon>Tracheophyta</taxon>
        <taxon>Spermatophyta</taxon>
        <taxon>Magnoliopsida</taxon>
        <taxon>eudicotyledons</taxon>
        <taxon>Gunneridae</taxon>
        <taxon>Pentapetalae</taxon>
        <taxon>asterids</taxon>
        <taxon>campanulids</taxon>
        <taxon>Asterales</taxon>
        <taxon>Asteraceae</taxon>
        <taxon>Cichorioideae</taxon>
        <taxon>Cichorieae</taxon>
        <taxon>Lactucinae</taxon>
        <taxon>Lactuca</taxon>
    </lineage>
</organism>
<gene>
    <name evidence="2" type="ORF">LSAT_V11C400207530</name>
</gene>
<dbReference type="PANTHER" id="PTHR46309:SF1">
    <property type="entry name" value="PHD FINGER PROTEIN 12"/>
    <property type="match status" value="1"/>
</dbReference>
<dbReference type="AlphaFoldDB" id="A0A9R1VQ33"/>
<accession>A0A9R1VQ33</accession>
<comment type="caution">
    <text evidence="2">The sequence shown here is derived from an EMBL/GenBank/DDBJ whole genome shotgun (WGS) entry which is preliminary data.</text>
</comment>
<sequence>MLLLLLPLLNSSSMKNFLHPFSKDSSSGSAGDETLCPICQANPTTIRQGMCLRLLSAIESKLIIPAIVEHMHTWTDVFGFKPLDETHRQEMRSINMLVFPGTNMLQKPLIPEKC</sequence>
<dbReference type="InterPro" id="IPR056511">
    <property type="entry name" value="IDM1_C"/>
</dbReference>
<evidence type="ECO:0000313" key="2">
    <source>
        <dbReference type="EMBL" id="KAJ0210013.1"/>
    </source>
</evidence>
<dbReference type="Pfam" id="PF23209">
    <property type="entry name" value="IDM1_C"/>
    <property type="match status" value="1"/>
</dbReference>
<dbReference type="PANTHER" id="PTHR46309">
    <property type="entry name" value="PHD FINGER PROTEIN 12"/>
    <property type="match status" value="1"/>
</dbReference>
<feature type="domain" description="Increased DNA methylation 1 C-terminal" evidence="1">
    <location>
        <begin position="42"/>
        <end position="108"/>
    </location>
</feature>